<feature type="domain" description="Cryptic loci regulator 2 N-terminal" evidence="1">
    <location>
        <begin position="81"/>
        <end position="166"/>
    </location>
</feature>
<dbReference type="OrthoDB" id="2421327at2759"/>
<dbReference type="VEuPathDB" id="FungiDB:PV09_08528"/>
<organism evidence="2 3">
    <name type="scientific">Verruconis gallopava</name>
    <dbReference type="NCBI Taxonomy" id="253628"/>
    <lineage>
        <taxon>Eukaryota</taxon>
        <taxon>Fungi</taxon>
        <taxon>Dikarya</taxon>
        <taxon>Ascomycota</taxon>
        <taxon>Pezizomycotina</taxon>
        <taxon>Dothideomycetes</taxon>
        <taxon>Pleosporomycetidae</taxon>
        <taxon>Venturiales</taxon>
        <taxon>Sympoventuriaceae</taxon>
        <taxon>Verruconis</taxon>
    </lineage>
</organism>
<evidence type="ECO:0000313" key="3">
    <source>
        <dbReference type="Proteomes" id="UP000053259"/>
    </source>
</evidence>
<accession>A0A0D1XC66</accession>
<dbReference type="RefSeq" id="XP_016209730.1">
    <property type="nucleotide sequence ID" value="XM_016362445.1"/>
</dbReference>
<dbReference type="InterPro" id="IPR038986">
    <property type="entry name" value="Clr2"/>
</dbReference>
<dbReference type="GO" id="GO:0070824">
    <property type="term" value="C:SHREC complex"/>
    <property type="evidence" value="ECO:0007669"/>
    <property type="project" value="InterPro"/>
</dbReference>
<dbReference type="InParanoid" id="A0A0D1XC66"/>
<evidence type="ECO:0000313" key="2">
    <source>
        <dbReference type="EMBL" id="KIV99860.1"/>
    </source>
</evidence>
<dbReference type="GO" id="GO:0031934">
    <property type="term" value="C:mating-type region heterochromatin"/>
    <property type="evidence" value="ECO:0007669"/>
    <property type="project" value="TreeGrafter"/>
</dbReference>
<evidence type="ECO:0000259" key="1">
    <source>
        <dbReference type="Pfam" id="PF16761"/>
    </source>
</evidence>
<dbReference type="GO" id="GO:0033553">
    <property type="term" value="C:rDNA heterochromatin"/>
    <property type="evidence" value="ECO:0007669"/>
    <property type="project" value="TreeGrafter"/>
</dbReference>
<reference evidence="2 3" key="1">
    <citation type="submission" date="2015-01" db="EMBL/GenBank/DDBJ databases">
        <title>The Genome Sequence of Ochroconis gallopava CBS43764.</title>
        <authorList>
            <consortium name="The Broad Institute Genomics Platform"/>
            <person name="Cuomo C."/>
            <person name="de Hoog S."/>
            <person name="Gorbushina A."/>
            <person name="Stielow B."/>
            <person name="Teixiera M."/>
            <person name="Abouelleil A."/>
            <person name="Chapman S.B."/>
            <person name="Priest M."/>
            <person name="Young S.K."/>
            <person name="Wortman J."/>
            <person name="Nusbaum C."/>
            <person name="Birren B."/>
        </authorList>
    </citation>
    <scope>NUCLEOTIDE SEQUENCE [LARGE SCALE GENOMIC DNA]</scope>
    <source>
        <strain evidence="2 3">CBS 43764</strain>
    </source>
</reference>
<dbReference type="AlphaFoldDB" id="A0A0D1XC66"/>
<dbReference type="HOGENOM" id="CLU_1587771_0_0_1"/>
<dbReference type="PANTHER" id="PTHR38046:SF1">
    <property type="entry name" value="CRYPTIC LOCI REGULATOR 2"/>
    <property type="match status" value="1"/>
</dbReference>
<keyword evidence="3" id="KW-1185">Reference proteome</keyword>
<gene>
    <name evidence="2" type="ORF">PV09_08528</name>
</gene>
<sequence length="168" mass="19536">MAQGHRIRDWILDFTPIGCEVINDCKYQVIDLPLLSTSSDGDSSVPVPRHCKIEQDTFLYRQRLADRYMEHFGKAESGKKYLFNDLPNGYFSVVRIRNVSRRVDRFLYGHPSKKRFRSPNQFWPHLLWLIECAVRKVAEYDKAMGIAAGDDFEEPEVSRTCDCQLCLA</sequence>
<proteinExistence type="predicted"/>
<dbReference type="PANTHER" id="PTHR38046">
    <property type="entry name" value="CRYPTIC LOCI REGULATOR 2"/>
    <property type="match status" value="1"/>
</dbReference>
<dbReference type="GeneID" id="27316501"/>
<name>A0A0D1XC66_9PEZI</name>
<dbReference type="Proteomes" id="UP000053259">
    <property type="component" value="Unassembled WGS sequence"/>
</dbReference>
<dbReference type="GO" id="GO:0030466">
    <property type="term" value="P:silent mating-type cassette heterochromatin formation"/>
    <property type="evidence" value="ECO:0007669"/>
    <property type="project" value="TreeGrafter"/>
</dbReference>
<protein>
    <recommendedName>
        <fullName evidence="1">Cryptic loci regulator 2 N-terminal domain-containing protein</fullName>
    </recommendedName>
</protein>
<dbReference type="Pfam" id="PF16761">
    <property type="entry name" value="Clr2_transil"/>
    <property type="match status" value="1"/>
</dbReference>
<dbReference type="InterPro" id="IPR031915">
    <property type="entry name" value="Clr2_N"/>
</dbReference>
<dbReference type="EMBL" id="KN847570">
    <property type="protein sequence ID" value="KIV99860.1"/>
    <property type="molecule type" value="Genomic_DNA"/>
</dbReference>